<keyword evidence="1" id="KW-0472">Membrane</keyword>
<dbReference type="RefSeq" id="WP_157341709.1">
    <property type="nucleotide sequence ID" value="NZ_WSEK01000004.1"/>
</dbReference>
<comment type="caution">
    <text evidence="2">The sequence shown here is derived from an EMBL/GenBank/DDBJ whole genome shotgun (WGS) entry which is preliminary data.</text>
</comment>
<keyword evidence="1" id="KW-0812">Transmembrane</keyword>
<name>A0A6L6XR01_9ACTN</name>
<dbReference type="EMBL" id="WSEK01000004">
    <property type="protein sequence ID" value="MVQ49173.1"/>
    <property type="molecule type" value="Genomic_DNA"/>
</dbReference>
<organism evidence="2 3">
    <name type="scientific">Nocardioides agri</name>
    <dbReference type="NCBI Taxonomy" id="2682843"/>
    <lineage>
        <taxon>Bacteria</taxon>
        <taxon>Bacillati</taxon>
        <taxon>Actinomycetota</taxon>
        <taxon>Actinomycetes</taxon>
        <taxon>Propionibacteriales</taxon>
        <taxon>Nocardioidaceae</taxon>
        <taxon>Nocardioides</taxon>
    </lineage>
</organism>
<sequence length="239" mass="25669">MSAETAETPTTDRARVAHVARRAVAWLLLAVALVLAGTLVLAGQRPASYVALQTAIERGEVDAVTVHGGLGEGRGSATVDLVWRDGWLWRVSTVTEATSRRDAGNSPEGPVFVGSVSDSLRELRPGLEVERDGWRPYDEVGSWRVPQRVSQLAVVLVFGVLVLLLATPRPWRATRWAWFWLVWAAFPLGLIAFLVLGGPTGLLRPARPEKRLTGGWAFLLAVGVNAVGGTVVTAIVGLP</sequence>
<feature type="transmembrane region" description="Helical" evidence="1">
    <location>
        <begin position="178"/>
        <end position="196"/>
    </location>
</feature>
<protein>
    <submittedName>
        <fullName evidence="2">Uncharacterized protein</fullName>
    </submittedName>
</protein>
<evidence type="ECO:0000313" key="2">
    <source>
        <dbReference type="EMBL" id="MVQ49173.1"/>
    </source>
</evidence>
<accession>A0A6L6XR01</accession>
<dbReference type="AlphaFoldDB" id="A0A6L6XR01"/>
<evidence type="ECO:0000313" key="3">
    <source>
        <dbReference type="Proteomes" id="UP000473525"/>
    </source>
</evidence>
<proteinExistence type="predicted"/>
<keyword evidence="1" id="KW-1133">Transmembrane helix</keyword>
<reference evidence="2 3" key="1">
    <citation type="submission" date="2019-12" db="EMBL/GenBank/DDBJ databases">
        <authorList>
            <person name="Huq M.A."/>
        </authorList>
    </citation>
    <scope>NUCLEOTIDE SEQUENCE [LARGE SCALE GENOMIC DNA]</scope>
    <source>
        <strain evidence="2 3">MAH-18</strain>
    </source>
</reference>
<gene>
    <name evidence="2" type="ORF">GON03_08265</name>
</gene>
<keyword evidence="3" id="KW-1185">Reference proteome</keyword>
<dbReference type="Proteomes" id="UP000473525">
    <property type="component" value="Unassembled WGS sequence"/>
</dbReference>
<evidence type="ECO:0000256" key="1">
    <source>
        <dbReference type="SAM" id="Phobius"/>
    </source>
</evidence>
<feature type="transmembrane region" description="Helical" evidence="1">
    <location>
        <begin position="149"/>
        <end position="166"/>
    </location>
</feature>
<feature type="transmembrane region" description="Helical" evidence="1">
    <location>
        <begin position="23"/>
        <end position="42"/>
    </location>
</feature>
<feature type="transmembrane region" description="Helical" evidence="1">
    <location>
        <begin position="216"/>
        <end position="238"/>
    </location>
</feature>